<evidence type="ECO:0000256" key="2">
    <source>
        <dbReference type="ARBA" id="ARBA00009773"/>
    </source>
</evidence>
<feature type="transmembrane region" description="Helical" evidence="6">
    <location>
        <begin position="232"/>
        <end position="259"/>
    </location>
</feature>
<comment type="similarity">
    <text evidence="2">Belongs to the autoinducer-2 exporter (AI-2E) (TC 2.A.86) family.</text>
</comment>
<evidence type="ECO:0000313" key="7">
    <source>
        <dbReference type="EMBL" id="NII06873.1"/>
    </source>
</evidence>
<feature type="transmembrane region" description="Helical" evidence="6">
    <location>
        <begin position="12"/>
        <end position="40"/>
    </location>
</feature>
<feature type="transmembrane region" description="Helical" evidence="6">
    <location>
        <begin position="266"/>
        <end position="283"/>
    </location>
</feature>
<keyword evidence="3 6" id="KW-0812">Transmembrane</keyword>
<evidence type="ECO:0000256" key="1">
    <source>
        <dbReference type="ARBA" id="ARBA00004141"/>
    </source>
</evidence>
<feature type="transmembrane region" description="Helical" evidence="6">
    <location>
        <begin position="204"/>
        <end position="226"/>
    </location>
</feature>
<dbReference type="GO" id="GO:0016020">
    <property type="term" value="C:membrane"/>
    <property type="evidence" value="ECO:0007669"/>
    <property type="project" value="UniProtKB-SubCell"/>
</dbReference>
<dbReference type="PANTHER" id="PTHR21716">
    <property type="entry name" value="TRANSMEMBRANE PROTEIN"/>
    <property type="match status" value="1"/>
</dbReference>
<dbReference type="EMBL" id="JAARLZ010000005">
    <property type="protein sequence ID" value="NII06873.1"/>
    <property type="molecule type" value="Genomic_DNA"/>
</dbReference>
<comment type="subcellular location">
    <subcellularLocation>
        <location evidence="1">Membrane</location>
        <topology evidence="1">Multi-pass membrane protein</topology>
    </subcellularLocation>
</comment>
<keyword evidence="8" id="KW-1185">Reference proteome</keyword>
<dbReference type="GO" id="GO:0055085">
    <property type="term" value="P:transmembrane transport"/>
    <property type="evidence" value="ECO:0007669"/>
    <property type="project" value="TreeGrafter"/>
</dbReference>
<evidence type="ECO:0000256" key="5">
    <source>
        <dbReference type="ARBA" id="ARBA00023136"/>
    </source>
</evidence>
<gene>
    <name evidence="7" type="ORF">HBF25_10790</name>
</gene>
<feature type="transmembrane region" description="Helical" evidence="6">
    <location>
        <begin position="156"/>
        <end position="178"/>
    </location>
</feature>
<reference evidence="7 8" key="1">
    <citation type="submission" date="2020-03" db="EMBL/GenBank/DDBJ databases">
        <authorList>
            <person name="Lai Q."/>
        </authorList>
    </citation>
    <scope>NUCLEOTIDE SEQUENCE [LARGE SCALE GENOMIC DNA]</scope>
    <source>
        <strain evidence="7 8">CCUG 25036</strain>
    </source>
</reference>
<dbReference type="AlphaFoldDB" id="A0A7X5ZIF8"/>
<feature type="transmembrane region" description="Helical" evidence="6">
    <location>
        <begin position="60"/>
        <end position="80"/>
    </location>
</feature>
<evidence type="ECO:0000313" key="8">
    <source>
        <dbReference type="Proteomes" id="UP000490980"/>
    </source>
</evidence>
<organism evidence="7 8">
    <name type="scientific">Luteibacter anthropi</name>
    <dbReference type="NCBI Taxonomy" id="564369"/>
    <lineage>
        <taxon>Bacteria</taxon>
        <taxon>Pseudomonadati</taxon>
        <taxon>Pseudomonadota</taxon>
        <taxon>Gammaproteobacteria</taxon>
        <taxon>Lysobacterales</taxon>
        <taxon>Rhodanobacteraceae</taxon>
        <taxon>Luteibacter</taxon>
    </lineage>
</organism>
<keyword evidence="5 6" id="KW-0472">Membrane</keyword>
<dbReference type="InterPro" id="IPR002549">
    <property type="entry name" value="AI-2E-like"/>
</dbReference>
<protein>
    <submittedName>
        <fullName evidence="7">AI-2E family transporter</fullName>
    </submittedName>
</protein>
<proteinExistence type="inferred from homology"/>
<dbReference type="Proteomes" id="UP000490980">
    <property type="component" value="Unassembled WGS sequence"/>
</dbReference>
<dbReference type="PANTHER" id="PTHR21716:SF16">
    <property type="entry name" value="BLL1467 PROTEIN"/>
    <property type="match status" value="1"/>
</dbReference>
<comment type="caution">
    <text evidence="7">The sequence shown here is derived from an EMBL/GenBank/DDBJ whole genome shotgun (WGS) entry which is preliminary data.</text>
</comment>
<keyword evidence="4 6" id="KW-1133">Transmembrane helix</keyword>
<name>A0A7X5ZIF8_9GAMM</name>
<evidence type="ECO:0000256" key="3">
    <source>
        <dbReference type="ARBA" id="ARBA00022692"/>
    </source>
</evidence>
<feature type="transmembrane region" description="Helical" evidence="6">
    <location>
        <begin position="303"/>
        <end position="329"/>
    </location>
</feature>
<evidence type="ECO:0000256" key="6">
    <source>
        <dbReference type="SAM" id="Phobius"/>
    </source>
</evidence>
<evidence type="ECO:0000256" key="4">
    <source>
        <dbReference type="ARBA" id="ARBA00022989"/>
    </source>
</evidence>
<dbReference type="Pfam" id="PF01594">
    <property type="entry name" value="AI-2E_transport"/>
    <property type="match status" value="1"/>
</dbReference>
<accession>A0A7X5ZIF8</accession>
<sequence length="358" mass="38778">MPLPNDPKTVFLGILTVIAVLGCAYVAREVILPVVLAFILKLLLQPLMRLLARVRVPRPVAALLLIVALWGLLAGLGGMLSGPAQSWGQRLPEGLPRLQERVKVISAPLDSLKGMLAHAKGMIGASDEGTAGHPAAAGIDFQGAILSGVQTFASEFLTMFLVLFFLLNSGDTFLRRLVEVMPRFRDKRQVIDIAWQVESDVSSYLVTITMMNLLVGIATGLAMWALGLSDPILWGAVAFLLNYVPILGPLVGVVTFLGVGMLSLDPLWKAFMPMVLYGAIHVLEGETITPMLLARRFTLNPVIVIIALLFWDWMWGVPGAILAVPMLAITKILCDGIRPLAAFGHFLEGDRRKAADES</sequence>